<evidence type="ECO:0000313" key="2">
    <source>
        <dbReference type="Proteomes" id="UP000324767"/>
    </source>
</evidence>
<name>A0A5M8PUX4_9LECA</name>
<accession>A0A5M8PUX4</accession>
<sequence>MQTRLMLSPLRQYSAEDGRHTAWHMTHPGPGYQAPFARMFQNLVWSFAEELGVQINMANQIPLGFTGRPGALRGRNKEIAGSWEAQTDISFVLLCQLLLYRSDGK</sequence>
<proteinExistence type="predicted"/>
<organism evidence="1 2">
    <name type="scientific">Lasallia pustulata</name>
    <dbReference type="NCBI Taxonomy" id="136370"/>
    <lineage>
        <taxon>Eukaryota</taxon>
        <taxon>Fungi</taxon>
        <taxon>Dikarya</taxon>
        <taxon>Ascomycota</taxon>
        <taxon>Pezizomycotina</taxon>
        <taxon>Lecanoromycetes</taxon>
        <taxon>OSLEUM clade</taxon>
        <taxon>Umbilicariomycetidae</taxon>
        <taxon>Umbilicariales</taxon>
        <taxon>Umbilicariaceae</taxon>
        <taxon>Lasallia</taxon>
    </lineage>
</organism>
<dbReference type="Proteomes" id="UP000324767">
    <property type="component" value="Unassembled WGS sequence"/>
</dbReference>
<evidence type="ECO:0000313" key="1">
    <source>
        <dbReference type="EMBL" id="KAA6413196.1"/>
    </source>
</evidence>
<comment type="caution">
    <text evidence="1">The sequence shown here is derived from an EMBL/GenBank/DDBJ whole genome shotgun (WGS) entry which is preliminary data.</text>
</comment>
<dbReference type="OrthoDB" id="72788at2759"/>
<dbReference type="AlphaFoldDB" id="A0A5M8PUX4"/>
<protein>
    <submittedName>
        <fullName evidence="1">Uncharacterized protein</fullName>
    </submittedName>
</protein>
<dbReference type="EMBL" id="VXIT01000004">
    <property type="protein sequence ID" value="KAA6413196.1"/>
    <property type="molecule type" value="Genomic_DNA"/>
</dbReference>
<gene>
    <name evidence="1" type="ORF">FRX48_02940</name>
</gene>
<reference evidence="1 2" key="1">
    <citation type="submission" date="2019-09" db="EMBL/GenBank/DDBJ databases">
        <title>The hologenome of the rock-dwelling lichen Lasallia pustulata.</title>
        <authorList>
            <person name="Greshake Tzovaras B."/>
            <person name="Segers F."/>
            <person name="Bicker A."/>
            <person name="Dal Grande F."/>
            <person name="Otte J."/>
            <person name="Hankeln T."/>
            <person name="Schmitt I."/>
            <person name="Ebersberger I."/>
        </authorList>
    </citation>
    <scope>NUCLEOTIDE SEQUENCE [LARGE SCALE GENOMIC DNA]</scope>
    <source>
        <strain evidence="1">A1-1</strain>
    </source>
</reference>